<organism evidence="2 3">
    <name type="scientific">Dissulfurirhabdus thermomarina</name>
    <dbReference type="NCBI Taxonomy" id="1765737"/>
    <lineage>
        <taxon>Bacteria</taxon>
        <taxon>Deltaproteobacteria</taxon>
        <taxon>Dissulfurirhabdaceae</taxon>
        <taxon>Dissulfurirhabdus</taxon>
    </lineage>
</organism>
<keyword evidence="3" id="KW-1185">Reference proteome</keyword>
<evidence type="ECO:0000256" key="1">
    <source>
        <dbReference type="ARBA" id="ARBA00022729"/>
    </source>
</evidence>
<dbReference type="InterPro" id="IPR051829">
    <property type="entry name" value="Multiheme_Cytochr_ET"/>
</dbReference>
<evidence type="ECO:0000313" key="3">
    <source>
        <dbReference type="Proteomes" id="UP000469346"/>
    </source>
</evidence>
<reference evidence="2 3" key="1">
    <citation type="submission" date="2020-02" db="EMBL/GenBank/DDBJ databases">
        <title>Comparative genomics of sulfur disproportionating microorganisms.</title>
        <authorList>
            <person name="Ward L.M."/>
            <person name="Bertran E."/>
            <person name="Johnston D.T."/>
        </authorList>
    </citation>
    <scope>NUCLEOTIDE SEQUENCE [LARGE SCALE GENOMIC DNA]</scope>
    <source>
        <strain evidence="2 3">DSM 100025</strain>
    </source>
</reference>
<accession>A0A6N9TP62</accession>
<dbReference type="AlphaFoldDB" id="A0A6N9TP62"/>
<evidence type="ECO:0008006" key="4">
    <source>
        <dbReference type="Google" id="ProtNLM"/>
    </source>
</evidence>
<dbReference type="SUPFAM" id="SSF48695">
    <property type="entry name" value="Multiheme cytochromes"/>
    <property type="match status" value="2"/>
</dbReference>
<evidence type="ECO:0000313" key="2">
    <source>
        <dbReference type="EMBL" id="NDY41534.1"/>
    </source>
</evidence>
<dbReference type="PROSITE" id="PS51257">
    <property type="entry name" value="PROKAR_LIPOPROTEIN"/>
    <property type="match status" value="1"/>
</dbReference>
<sequence>MRREIGKTVTVVFLAAAGLVLAGTGCVEQQRVAPARQEAAVQAKAKGGSPYDVEVQPLETAECARCHISQFRRVQKEGGKHRALECSECHEQFHAYNPRKRNYAAIMPKCGACHDQPHGPAKAVQQCLACHQDPHRPVASLPDPAKLERQCRICHEAIPKAMKAAPSAHRDQPCSDCHSDRHGRKPDCSECHESHSPDAKLDTAGCLSCHPVHTPLKVTYGADTPKVICAGCHEKPFEQLKAKVTKHSAFTCAKCHPRHGQIKRCQECHGETPHNPSIHKKYPKCGRCHNIAHNLAK</sequence>
<gene>
    <name evidence="2" type="ORF">G3N55_01525</name>
</gene>
<proteinExistence type="predicted"/>
<dbReference type="PANTHER" id="PTHR35038">
    <property type="entry name" value="DISSIMILATORY SULFITE REDUCTASE SIRA"/>
    <property type="match status" value="1"/>
</dbReference>
<dbReference type="Gene3D" id="3.90.10.10">
    <property type="entry name" value="Cytochrome C3"/>
    <property type="match status" value="1"/>
</dbReference>
<protein>
    <recommendedName>
        <fullName evidence="4">Cytochrome C</fullName>
    </recommendedName>
</protein>
<keyword evidence="1" id="KW-0732">Signal</keyword>
<dbReference type="InterPro" id="IPR036280">
    <property type="entry name" value="Multihaem_cyt_sf"/>
</dbReference>
<dbReference type="RefSeq" id="WP_163297693.1">
    <property type="nucleotide sequence ID" value="NZ_JAAGRR010000007.1"/>
</dbReference>
<name>A0A6N9TP62_DISTH</name>
<dbReference type="EMBL" id="JAAGRR010000007">
    <property type="protein sequence ID" value="NDY41534.1"/>
    <property type="molecule type" value="Genomic_DNA"/>
</dbReference>
<comment type="caution">
    <text evidence="2">The sequence shown here is derived from an EMBL/GenBank/DDBJ whole genome shotgun (WGS) entry which is preliminary data.</text>
</comment>
<dbReference type="Proteomes" id="UP000469346">
    <property type="component" value="Unassembled WGS sequence"/>
</dbReference>
<dbReference type="Gene3D" id="1.10.287.3080">
    <property type="match status" value="1"/>
</dbReference>